<proteinExistence type="predicted"/>
<evidence type="ECO:0000313" key="2">
    <source>
        <dbReference type="EMBL" id="MBC2604403.1"/>
    </source>
</evidence>
<evidence type="ECO:0000313" key="3">
    <source>
        <dbReference type="Proteomes" id="UP000525652"/>
    </source>
</evidence>
<reference evidence="2 3" key="1">
    <citation type="submission" date="2020-07" db="EMBL/GenBank/DDBJ databases">
        <authorList>
            <person name="Feng X."/>
        </authorList>
    </citation>
    <scope>NUCLEOTIDE SEQUENCE [LARGE SCALE GENOMIC DNA]</scope>
    <source>
        <strain evidence="2 3">JCM14086</strain>
    </source>
</reference>
<dbReference type="PROSITE" id="PS51257">
    <property type="entry name" value="PROKAR_LIPOPROTEIN"/>
    <property type="match status" value="1"/>
</dbReference>
<protein>
    <recommendedName>
        <fullName evidence="4">DUF1961 family protein</fullName>
    </recommendedName>
</protein>
<dbReference type="Gene3D" id="2.60.120.200">
    <property type="match status" value="1"/>
</dbReference>
<evidence type="ECO:0000256" key="1">
    <source>
        <dbReference type="SAM" id="SignalP"/>
    </source>
</evidence>
<sequence>MNFRALALAVSMMSCFNTISMATPESQDDSDLRNTFDQARGENWTEVMRFSGREPWQDHWFLDGHKATLKNLPNGLFYSAGPIARDNASHAVLWTQQSFQGDLKLEFDYTRMDTVDHYVNLIYLFATGTGEAPYVEDISQWNDLRQIPYMKMYFDHMNLLHISFAAFDNDPEATKESAYIRARRYPRSLAGGDFSKMEIEPDYSAVGLFEPGITHHITVIKRGEELLMQVQNPTESRFFRWDLSQTPNLNEGRIGLRHMNQRAAIYRNISISQAELSDQ</sequence>
<accession>A0A7X1B2G1</accession>
<dbReference type="EMBL" id="JACHVA010000143">
    <property type="protein sequence ID" value="MBC2604403.1"/>
    <property type="molecule type" value="Genomic_DNA"/>
</dbReference>
<organism evidence="2 3">
    <name type="scientific">Puniceicoccus vermicola</name>
    <dbReference type="NCBI Taxonomy" id="388746"/>
    <lineage>
        <taxon>Bacteria</taxon>
        <taxon>Pseudomonadati</taxon>
        <taxon>Verrucomicrobiota</taxon>
        <taxon>Opitutia</taxon>
        <taxon>Puniceicoccales</taxon>
        <taxon>Puniceicoccaceae</taxon>
        <taxon>Puniceicoccus</taxon>
    </lineage>
</organism>
<evidence type="ECO:0008006" key="4">
    <source>
        <dbReference type="Google" id="ProtNLM"/>
    </source>
</evidence>
<keyword evidence="1" id="KW-0732">Signal</keyword>
<dbReference type="Proteomes" id="UP000525652">
    <property type="component" value="Unassembled WGS sequence"/>
</dbReference>
<dbReference type="AlphaFoldDB" id="A0A7X1B2G1"/>
<feature type="chain" id="PRO_5031515822" description="DUF1961 family protein" evidence="1">
    <location>
        <begin position="23"/>
        <end position="279"/>
    </location>
</feature>
<name>A0A7X1B2G1_9BACT</name>
<comment type="caution">
    <text evidence="2">The sequence shown here is derived from an EMBL/GenBank/DDBJ whole genome shotgun (WGS) entry which is preliminary data.</text>
</comment>
<keyword evidence="3" id="KW-1185">Reference proteome</keyword>
<dbReference type="RefSeq" id="WP_185695013.1">
    <property type="nucleotide sequence ID" value="NZ_JACHVA010000143.1"/>
</dbReference>
<feature type="signal peptide" evidence="1">
    <location>
        <begin position="1"/>
        <end position="22"/>
    </location>
</feature>
<gene>
    <name evidence="2" type="ORF">H5P30_21695</name>
</gene>